<dbReference type="GO" id="GO:0005634">
    <property type="term" value="C:nucleus"/>
    <property type="evidence" value="ECO:0007669"/>
    <property type="project" value="TreeGrafter"/>
</dbReference>
<dbReference type="AlphaFoldDB" id="A5DZI1"/>
<evidence type="ECO:0000256" key="6">
    <source>
        <dbReference type="SAM" id="MobiDB-lite"/>
    </source>
</evidence>
<feature type="region of interest" description="Disordered" evidence="6">
    <location>
        <begin position="290"/>
        <end position="361"/>
    </location>
</feature>
<feature type="domain" description="Zn(2)-C6 fungal-type" evidence="7">
    <location>
        <begin position="46"/>
        <end position="77"/>
    </location>
</feature>
<feature type="compositionally biased region" description="Low complexity" evidence="6">
    <location>
        <begin position="1126"/>
        <end position="1140"/>
    </location>
</feature>
<keyword evidence="5" id="KW-0539">Nucleus</keyword>
<evidence type="ECO:0000256" key="5">
    <source>
        <dbReference type="ARBA" id="ARBA00023242"/>
    </source>
</evidence>
<dbReference type="PROSITE" id="PS50048">
    <property type="entry name" value="ZN2_CY6_FUNGAL_2"/>
    <property type="match status" value="1"/>
</dbReference>
<sequence>MSIDMQNQKQETSTPTQVEHVSKPKPGTESEASETTLERKKRSSNVCQNCRIRKIRCSRTWPCTNCLKSRRKIPCVYENESPITNERTQNDLSNSQNPPILLYQRSASQPIQFMNFNTANMGGKTSHNANSNKRKREKTNGVSSTDTSTGSGTRGNSSSTTSSSMGSGSEISHPNKVLKPNDVDVDASLQELKALKEKLASIESTLSLAQPTLSNNLLNTGSDFRSSYGSLYGGRTGSEFGFKSGSDAVLSFGCETMPPLSTAAPRLPNPPISQSPRFLQTRPVQPFGSSHPIGITSQPQFTTTQRLSNARDRSPGTTGIQLPPINFREQSSSYNSFSNANTETSHASPGYSPHSNMSNSKQKSLIDVNPYLNDTETINFYENYTSVLCKDFRRISYGPFAWSSLMNKDAALRALWKFIAKQKESTSFVFSPGSNEVTQENTQLVTSEPKESELHFKKTMLQKGGYADVVPYNILREKMKRDLNKEMLPLGLTLYEGQFSCELQLLVRIRQMLPKKKVVWKLIDRFFAWCYPFMPILDQHDFVEWVEKIIGPRSYEDIKIEDVKIERRLDLAIFGTLLVVMRLSYLSLFSNKLLVNEERLNSTDPSEKAQDTKYLMQNPIDINVVDIATSCLYQFDVLRRTSIFVLQLALFIKLYYMFAPEDGDDGEGADTNAMGGLVLQMAYSLGLNREPNKFPGELENKRMNHLGRKIWYLLVLSDVHSAYSYGSQMLISPDSYDTELPFNEEGNENLYDKELDRYVTNIWYGSGAKLNNHLKEILTLILSVKARIKVSDLCNLLTKYEAIFSQSFTSLKDCLVVKDPQKHIVARNFPAKYFISIKSFFVSVYFHLFLHYEHKDVQLSFFYLKKILKIAATEIMPHYFELMGNSEAICDMFINPKLQQIIHKSNQIFIAMIIRVNLSIYFLKSQLDHKDKCSADNQYYEYYRELCKFSSCLTRCAEVSIAAVSKLSTRYFYAWKLTKSHTFLLKVITTMDFYKHPAHLNSENLRLPEFSTHQLSEMVEMCEVALRTLGKVSIQGHEFCDHVSCSLFKHQYSVSSLSSAPESMGTSSTLHGQNSASESGGYSTPASNLSVDAKTFANEFGLDLVNSEEIDKIWLQMLSIKNDVKQQQPPQVASQSPFPSTSTNSGANAGDDVTIQPGTPYNGHNLPGWSRQPSNAGIHGSTLTASSQGQHDHLASHTGLTPMVIENPLTPGFSNAQGAMGLGGYEDYGGLDFFADLPFDQMFNL</sequence>
<keyword evidence="3" id="KW-0238">DNA-binding</keyword>
<evidence type="ECO:0000256" key="3">
    <source>
        <dbReference type="ARBA" id="ARBA00023125"/>
    </source>
</evidence>
<dbReference type="GO" id="GO:0000978">
    <property type="term" value="F:RNA polymerase II cis-regulatory region sequence-specific DNA binding"/>
    <property type="evidence" value="ECO:0007669"/>
    <property type="project" value="TreeGrafter"/>
</dbReference>
<feature type="region of interest" description="Disordered" evidence="6">
    <location>
        <begin position="1"/>
        <end position="43"/>
    </location>
</feature>
<keyword evidence="9" id="KW-1185">Reference proteome</keyword>
<accession>A5DZI1</accession>
<evidence type="ECO:0000313" key="8">
    <source>
        <dbReference type="EMBL" id="EDK44589.1"/>
    </source>
</evidence>
<proteinExistence type="predicted"/>
<dbReference type="OMA" id="SCLTRCA"/>
<feature type="compositionally biased region" description="Polar residues" evidence="6">
    <location>
        <begin position="295"/>
        <end position="308"/>
    </location>
</feature>
<organism evidence="8 9">
    <name type="scientific">Lodderomyces elongisporus (strain ATCC 11503 / CBS 2605 / JCM 1781 / NBRC 1676 / NRRL YB-4239)</name>
    <name type="common">Yeast</name>
    <name type="synonym">Saccharomyces elongisporus</name>
    <dbReference type="NCBI Taxonomy" id="379508"/>
    <lineage>
        <taxon>Eukaryota</taxon>
        <taxon>Fungi</taxon>
        <taxon>Dikarya</taxon>
        <taxon>Ascomycota</taxon>
        <taxon>Saccharomycotina</taxon>
        <taxon>Pichiomycetes</taxon>
        <taxon>Debaryomycetaceae</taxon>
        <taxon>Candida/Lodderomyces clade</taxon>
        <taxon>Lodderomyces</taxon>
    </lineage>
</organism>
<keyword evidence="4" id="KW-0804">Transcription</keyword>
<name>A5DZI1_LODEL</name>
<evidence type="ECO:0000313" key="9">
    <source>
        <dbReference type="Proteomes" id="UP000001996"/>
    </source>
</evidence>
<dbReference type="CDD" id="cd12148">
    <property type="entry name" value="fungal_TF_MHR"/>
    <property type="match status" value="1"/>
</dbReference>
<dbReference type="GO" id="GO:0008270">
    <property type="term" value="F:zinc ion binding"/>
    <property type="evidence" value="ECO:0007669"/>
    <property type="project" value="InterPro"/>
</dbReference>
<evidence type="ECO:0000256" key="2">
    <source>
        <dbReference type="ARBA" id="ARBA00023015"/>
    </source>
</evidence>
<reference evidence="8 9" key="1">
    <citation type="journal article" date="2009" name="Nature">
        <title>Evolution of pathogenicity and sexual reproduction in eight Candida genomes.</title>
        <authorList>
            <person name="Butler G."/>
            <person name="Rasmussen M.D."/>
            <person name="Lin M.F."/>
            <person name="Santos M.A."/>
            <person name="Sakthikumar S."/>
            <person name="Munro C.A."/>
            <person name="Rheinbay E."/>
            <person name="Grabherr M."/>
            <person name="Forche A."/>
            <person name="Reedy J.L."/>
            <person name="Agrafioti I."/>
            <person name="Arnaud M.B."/>
            <person name="Bates S."/>
            <person name="Brown A.J."/>
            <person name="Brunke S."/>
            <person name="Costanzo M.C."/>
            <person name="Fitzpatrick D.A."/>
            <person name="de Groot P.W."/>
            <person name="Harris D."/>
            <person name="Hoyer L.L."/>
            <person name="Hube B."/>
            <person name="Klis F.M."/>
            <person name="Kodira C."/>
            <person name="Lennard N."/>
            <person name="Logue M.E."/>
            <person name="Martin R."/>
            <person name="Neiman A.M."/>
            <person name="Nikolaou E."/>
            <person name="Quail M.A."/>
            <person name="Quinn J."/>
            <person name="Santos M.C."/>
            <person name="Schmitzberger F.F."/>
            <person name="Sherlock G."/>
            <person name="Shah P."/>
            <person name="Silverstein K.A."/>
            <person name="Skrzypek M.S."/>
            <person name="Soll D."/>
            <person name="Staggs R."/>
            <person name="Stansfield I."/>
            <person name="Stumpf M.P."/>
            <person name="Sudbery P.E."/>
            <person name="Srikantha T."/>
            <person name="Zeng Q."/>
            <person name="Berman J."/>
            <person name="Berriman M."/>
            <person name="Heitman J."/>
            <person name="Gow N.A."/>
            <person name="Lorenz M.C."/>
            <person name="Birren B.W."/>
            <person name="Kellis M."/>
            <person name="Cuomo C.A."/>
        </authorList>
    </citation>
    <scope>NUCLEOTIDE SEQUENCE [LARGE SCALE GENOMIC DNA]</scope>
    <source>
        <strain evidence="9">ATCC 11503 / BCRC 21390 / CBS 2605 / JCM 1781 / NBRC 1676 / NRRL YB-4239</strain>
    </source>
</reference>
<dbReference type="GO" id="GO:0000981">
    <property type="term" value="F:DNA-binding transcription factor activity, RNA polymerase II-specific"/>
    <property type="evidence" value="ECO:0007669"/>
    <property type="project" value="InterPro"/>
</dbReference>
<dbReference type="InParanoid" id="A5DZI1"/>
<dbReference type="OrthoDB" id="4159781at2759"/>
<dbReference type="Proteomes" id="UP000001996">
    <property type="component" value="Unassembled WGS sequence"/>
</dbReference>
<dbReference type="Pfam" id="PF04082">
    <property type="entry name" value="Fungal_trans"/>
    <property type="match status" value="1"/>
</dbReference>
<evidence type="ECO:0000256" key="1">
    <source>
        <dbReference type="ARBA" id="ARBA00022723"/>
    </source>
</evidence>
<dbReference type="SMART" id="SM00906">
    <property type="entry name" value="Fungal_trans"/>
    <property type="match status" value="1"/>
</dbReference>
<dbReference type="PROSITE" id="PS00463">
    <property type="entry name" value="ZN2_CY6_FUNGAL_1"/>
    <property type="match status" value="1"/>
</dbReference>
<evidence type="ECO:0000259" key="7">
    <source>
        <dbReference type="PROSITE" id="PS50048"/>
    </source>
</evidence>
<dbReference type="GeneID" id="5233632"/>
<dbReference type="FunCoup" id="A5DZI1">
    <property type="interactions" value="456"/>
</dbReference>
<feature type="compositionally biased region" description="Polar residues" evidence="6">
    <location>
        <begin position="328"/>
        <end position="361"/>
    </location>
</feature>
<dbReference type="InterPro" id="IPR001138">
    <property type="entry name" value="Zn2Cys6_DnaBD"/>
</dbReference>
<dbReference type="CDD" id="cd00067">
    <property type="entry name" value="GAL4"/>
    <property type="match status" value="1"/>
</dbReference>
<feature type="compositionally biased region" description="Polar residues" evidence="6">
    <location>
        <begin position="117"/>
        <end position="131"/>
    </location>
</feature>
<dbReference type="SUPFAM" id="SSF57701">
    <property type="entry name" value="Zn2/Cys6 DNA-binding domain"/>
    <property type="match status" value="1"/>
</dbReference>
<dbReference type="VEuPathDB" id="FungiDB:LELG_02768"/>
<keyword evidence="1" id="KW-0479">Metal-binding</keyword>
<feature type="compositionally biased region" description="Polar residues" evidence="6">
    <location>
        <begin position="1"/>
        <end position="19"/>
    </location>
</feature>
<dbReference type="PANTHER" id="PTHR31069:SF12">
    <property type="entry name" value="TRANSCRIPTION FACTOR DOMAIN-CONTAINING PROTEIN"/>
    <property type="match status" value="1"/>
</dbReference>
<dbReference type="GO" id="GO:0045944">
    <property type="term" value="P:positive regulation of transcription by RNA polymerase II"/>
    <property type="evidence" value="ECO:0007669"/>
    <property type="project" value="TreeGrafter"/>
</dbReference>
<dbReference type="PANTHER" id="PTHR31069">
    <property type="entry name" value="OLEATE-ACTIVATED TRANSCRIPTION FACTOR 1-RELATED"/>
    <property type="match status" value="1"/>
</dbReference>
<gene>
    <name evidence="8" type="ORF">LELG_02768</name>
</gene>
<dbReference type="HOGENOM" id="CLU_005934_0_0_1"/>
<evidence type="ECO:0000256" key="4">
    <source>
        <dbReference type="ARBA" id="ARBA00023163"/>
    </source>
</evidence>
<dbReference type="Pfam" id="PF00172">
    <property type="entry name" value="Zn_clus"/>
    <property type="match status" value="1"/>
</dbReference>
<feature type="compositionally biased region" description="Low complexity" evidence="6">
    <location>
        <begin position="141"/>
        <end position="172"/>
    </location>
</feature>
<feature type="region of interest" description="Disordered" evidence="6">
    <location>
        <begin position="1063"/>
        <end position="1085"/>
    </location>
</feature>
<dbReference type="KEGG" id="lel:PVL30_003612"/>
<dbReference type="InterPro" id="IPR007219">
    <property type="entry name" value="XnlR_reg_dom"/>
</dbReference>
<feature type="compositionally biased region" description="Polar residues" evidence="6">
    <location>
        <begin position="1171"/>
        <end position="1189"/>
    </location>
</feature>
<dbReference type="Gene3D" id="4.10.240.10">
    <property type="entry name" value="Zn(2)-C6 fungal-type DNA-binding domain"/>
    <property type="match status" value="1"/>
</dbReference>
<dbReference type="GO" id="GO:0006351">
    <property type="term" value="P:DNA-templated transcription"/>
    <property type="evidence" value="ECO:0007669"/>
    <property type="project" value="InterPro"/>
</dbReference>
<feature type="region of interest" description="Disordered" evidence="6">
    <location>
        <begin position="117"/>
        <end position="179"/>
    </location>
</feature>
<dbReference type="eggNOG" id="ENOG502QRPQ">
    <property type="taxonomic scope" value="Eukaryota"/>
</dbReference>
<dbReference type="InterPro" id="IPR050675">
    <property type="entry name" value="OAF3"/>
</dbReference>
<dbReference type="SMART" id="SM00066">
    <property type="entry name" value="GAL4"/>
    <property type="match status" value="1"/>
</dbReference>
<dbReference type="InterPro" id="IPR036864">
    <property type="entry name" value="Zn2-C6_fun-type_DNA-bd_sf"/>
</dbReference>
<feature type="region of interest" description="Disordered" evidence="6">
    <location>
        <begin position="1126"/>
        <end position="1195"/>
    </location>
</feature>
<dbReference type="EMBL" id="CH981526">
    <property type="protein sequence ID" value="EDK44589.1"/>
    <property type="molecule type" value="Genomic_DNA"/>
</dbReference>
<protein>
    <recommendedName>
        <fullName evidence="7">Zn(2)-C6 fungal-type domain-containing protein</fullName>
    </recommendedName>
</protein>
<keyword evidence="2" id="KW-0805">Transcription regulation</keyword>